<keyword evidence="3 14" id="KW-0813">Transport</keyword>
<dbReference type="GO" id="GO:0005886">
    <property type="term" value="C:plasma membrane"/>
    <property type="evidence" value="ECO:0007669"/>
    <property type="project" value="UniProtKB-SubCell"/>
</dbReference>
<protein>
    <recommendedName>
        <fullName evidence="14">Disulfide bond formation protein B</fullName>
    </recommendedName>
    <alternativeName>
        <fullName evidence="14">Disulfide oxidoreductase</fullName>
    </alternativeName>
</protein>
<dbReference type="HAMAP" id="MF_00286">
    <property type="entry name" value="DsbB"/>
    <property type="match status" value="1"/>
</dbReference>
<dbReference type="PANTHER" id="PTHR36570:SF3">
    <property type="entry name" value="DISULFIDE BOND FORMATION PROTEIN B"/>
    <property type="match status" value="1"/>
</dbReference>
<evidence type="ECO:0000256" key="3">
    <source>
        <dbReference type="ARBA" id="ARBA00022448"/>
    </source>
</evidence>
<feature type="topological domain" description="Periplasmic" evidence="14">
    <location>
        <begin position="27"/>
        <end position="44"/>
    </location>
</feature>
<comment type="similarity">
    <text evidence="2 14">Belongs to the DsbB family.</text>
</comment>
<keyword evidence="10 14" id="KW-0472">Membrane</keyword>
<dbReference type="SUPFAM" id="SSF158442">
    <property type="entry name" value="DsbB-like"/>
    <property type="match status" value="1"/>
</dbReference>
<evidence type="ECO:0000256" key="8">
    <source>
        <dbReference type="ARBA" id="ARBA00022989"/>
    </source>
</evidence>
<dbReference type="GO" id="GO:0006457">
    <property type="term" value="P:protein folding"/>
    <property type="evidence" value="ECO:0007669"/>
    <property type="project" value="InterPro"/>
</dbReference>
<evidence type="ECO:0000256" key="15">
    <source>
        <dbReference type="SAM" id="Phobius"/>
    </source>
</evidence>
<dbReference type="InterPro" id="IPR022920">
    <property type="entry name" value="Disulphide_bond_form_DsbB"/>
</dbReference>
<feature type="topological domain" description="Cytoplasmic" evidence="14">
    <location>
        <begin position="1"/>
        <end position="8"/>
    </location>
</feature>
<evidence type="ECO:0000256" key="13">
    <source>
        <dbReference type="ARBA" id="ARBA00023284"/>
    </source>
</evidence>
<evidence type="ECO:0000256" key="12">
    <source>
        <dbReference type="ARBA" id="ARBA00023186"/>
    </source>
</evidence>
<keyword evidence="7 14" id="KW-0249">Electron transport</keyword>
<feature type="transmembrane region" description="Helical" evidence="15">
    <location>
        <begin position="7"/>
        <end position="28"/>
    </location>
</feature>
<dbReference type="Pfam" id="PF02600">
    <property type="entry name" value="DsbB"/>
    <property type="match status" value="1"/>
</dbReference>
<evidence type="ECO:0000313" key="17">
    <source>
        <dbReference type="Proteomes" id="UP000472676"/>
    </source>
</evidence>
<dbReference type="EMBL" id="JAAMOW010000008">
    <property type="protein sequence ID" value="NGY06346.1"/>
    <property type="molecule type" value="Genomic_DNA"/>
</dbReference>
<dbReference type="Proteomes" id="UP000472676">
    <property type="component" value="Unassembled WGS sequence"/>
</dbReference>
<comment type="caution">
    <text evidence="14">Lacks conserved residue(s) required for the propagation of feature annotation.</text>
</comment>
<evidence type="ECO:0000256" key="2">
    <source>
        <dbReference type="ARBA" id="ARBA00008823"/>
    </source>
</evidence>
<dbReference type="InterPro" id="IPR050183">
    <property type="entry name" value="DsbB"/>
</dbReference>
<evidence type="ECO:0000256" key="14">
    <source>
        <dbReference type="HAMAP-Rule" id="MF_00286"/>
    </source>
</evidence>
<feature type="topological domain" description="Cytoplasmic" evidence="14">
    <location>
        <begin position="162"/>
        <end position="170"/>
    </location>
</feature>
<evidence type="ECO:0000256" key="5">
    <source>
        <dbReference type="ARBA" id="ARBA00022519"/>
    </source>
</evidence>
<dbReference type="Gene3D" id="1.20.1550.10">
    <property type="entry name" value="DsbB-like"/>
    <property type="match status" value="1"/>
</dbReference>
<feature type="topological domain" description="Cytoplasmic" evidence="14">
    <location>
        <begin position="62"/>
        <end position="67"/>
    </location>
</feature>
<keyword evidence="5" id="KW-0997">Cell inner membrane</keyword>
<feature type="disulfide bond" description="Redox-active" evidence="14">
    <location>
        <begin position="36"/>
        <end position="39"/>
    </location>
</feature>
<dbReference type="PANTHER" id="PTHR36570">
    <property type="entry name" value="DISULFIDE BOND FORMATION PROTEIN B"/>
    <property type="match status" value="1"/>
</dbReference>
<keyword evidence="17" id="KW-1185">Reference proteome</keyword>
<feature type="transmembrane region" description="Helical" evidence="15">
    <location>
        <begin position="67"/>
        <end position="89"/>
    </location>
</feature>
<keyword evidence="8 14" id="KW-1133">Transmembrane helix</keyword>
<keyword evidence="12 14" id="KW-0143">Chaperone</keyword>
<keyword evidence="9 14" id="KW-0560">Oxidoreductase</keyword>
<keyword evidence="11 14" id="KW-1015">Disulfide bond</keyword>
<evidence type="ECO:0000256" key="7">
    <source>
        <dbReference type="ARBA" id="ARBA00022982"/>
    </source>
</evidence>
<evidence type="ECO:0000256" key="6">
    <source>
        <dbReference type="ARBA" id="ARBA00022692"/>
    </source>
</evidence>
<comment type="function">
    <text evidence="14">Required for disulfide bond formation in some periplasmic proteins. Acts by oxidizing the DsbA protein.</text>
</comment>
<dbReference type="AlphaFoldDB" id="A0A6M2BUS8"/>
<name>A0A6M2BUS8_9GAMM</name>
<sequence>MRVGFRLLSLLGFLGCVFGLAFAIVYLQHLRGYEPCPFCIFQRIAMAATGLVFLAAALHGPRAGGRWFYAGLAALTGGIGIGLAARHVWLQHLPADQVPACGPTLDYLLDMMPASEAVMTVLRGDASCAKITAQWLGIALPGWTLIAFVGFVVYALALPLAAKTLERRNA</sequence>
<evidence type="ECO:0000256" key="1">
    <source>
        <dbReference type="ARBA" id="ARBA00004429"/>
    </source>
</evidence>
<comment type="subcellular location">
    <subcellularLocation>
        <location evidence="1">Cell inner membrane</location>
        <topology evidence="1">Multi-pass membrane protein</topology>
    </subcellularLocation>
    <subcellularLocation>
        <location evidence="14">Cell membrane</location>
        <topology evidence="14">Multi-pass membrane protein</topology>
    </subcellularLocation>
</comment>
<dbReference type="GO" id="GO:0015035">
    <property type="term" value="F:protein-disulfide reductase activity"/>
    <property type="evidence" value="ECO:0007669"/>
    <property type="project" value="UniProtKB-UniRule"/>
</dbReference>
<keyword evidence="4 14" id="KW-1003">Cell membrane</keyword>
<organism evidence="16 17">
    <name type="scientific">Solimonas terrae</name>
    <dbReference type="NCBI Taxonomy" id="1396819"/>
    <lineage>
        <taxon>Bacteria</taxon>
        <taxon>Pseudomonadati</taxon>
        <taxon>Pseudomonadota</taxon>
        <taxon>Gammaproteobacteria</taxon>
        <taxon>Nevskiales</taxon>
        <taxon>Nevskiaceae</taxon>
        <taxon>Solimonas</taxon>
    </lineage>
</organism>
<comment type="caution">
    <text evidence="16">The sequence shown here is derived from an EMBL/GenBank/DDBJ whole genome shotgun (WGS) entry which is preliminary data.</text>
</comment>
<feature type="transmembrane region" description="Helical" evidence="15">
    <location>
        <begin position="142"/>
        <end position="162"/>
    </location>
</feature>
<gene>
    <name evidence="14" type="primary">dsbB</name>
    <name evidence="16" type="ORF">G7Y85_16360</name>
</gene>
<dbReference type="InterPro" id="IPR023380">
    <property type="entry name" value="DsbB-like_sf"/>
</dbReference>
<keyword evidence="13 14" id="KW-0676">Redox-active center</keyword>
<evidence type="ECO:0000256" key="10">
    <source>
        <dbReference type="ARBA" id="ARBA00023136"/>
    </source>
</evidence>
<proteinExistence type="inferred from homology"/>
<reference evidence="16 17" key="1">
    <citation type="journal article" date="2014" name="Int. J. Syst. Evol. Microbiol.">
        <title>Solimonas terrae sp. nov., isolated from soil.</title>
        <authorList>
            <person name="Kim S.J."/>
            <person name="Moon J.Y."/>
            <person name="Weon H.Y."/>
            <person name="Ahn J.H."/>
            <person name="Chen W.M."/>
            <person name="Kwon S.W."/>
        </authorList>
    </citation>
    <scope>NUCLEOTIDE SEQUENCE [LARGE SCALE GENOMIC DNA]</scope>
    <source>
        <strain evidence="16 17">KIS83-12</strain>
    </source>
</reference>
<accession>A0A6M2BUS8</accession>
<evidence type="ECO:0000256" key="4">
    <source>
        <dbReference type="ARBA" id="ARBA00022475"/>
    </source>
</evidence>
<dbReference type="InterPro" id="IPR003752">
    <property type="entry name" value="DiS_bond_form_DsbB/BdbC"/>
</dbReference>
<dbReference type="RefSeq" id="WP_166259636.1">
    <property type="nucleotide sequence ID" value="NZ_JAAMOW010000008.1"/>
</dbReference>
<keyword evidence="6 14" id="KW-0812">Transmembrane</keyword>
<dbReference type="GO" id="GO:0009055">
    <property type="term" value="F:electron transfer activity"/>
    <property type="evidence" value="ECO:0007669"/>
    <property type="project" value="UniProtKB-UniRule"/>
</dbReference>
<feature type="transmembrane region" description="Helical" evidence="15">
    <location>
        <begin position="40"/>
        <end position="60"/>
    </location>
</feature>
<evidence type="ECO:0000256" key="11">
    <source>
        <dbReference type="ARBA" id="ARBA00023157"/>
    </source>
</evidence>
<evidence type="ECO:0000313" key="16">
    <source>
        <dbReference type="EMBL" id="NGY06346.1"/>
    </source>
</evidence>
<evidence type="ECO:0000256" key="9">
    <source>
        <dbReference type="ARBA" id="ARBA00023002"/>
    </source>
</evidence>